<comment type="caution">
    <text evidence="2">The sequence shown here is derived from an EMBL/GenBank/DDBJ whole genome shotgun (WGS) entry which is preliminary data.</text>
</comment>
<proteinExistence type="predicted"/>
<evidence type="ECO:0000259" key="1">
    <source>
        <dbReference type="Pfam" id="PF00561"/>
    </source>
</evidence>
<dbReference type="SUPFAM" id="SSF53474">
    <property type="entry name" value="alpha/beta-Hydrolases"/>
    <property type="match status" value="1"/>
</dbReference>
<dbReference type="InterPro" id="IPR029058">
    <property type="entry name" value="AB_hydrolase_fold"/>
</dbReference>
<feature type="domain" description="AB hydrolase-1" evidence="1">
    <location>
        <begin position="100"/>
        <end position="190"/>
    </location>
</feature>
<keyword evidence="3" id="KW-1185">Reference proteome</keyword>
<accession>A0A502FRS6</accession>
<gene>
    <name evidence="2" type="ORF">EAH76_14705</name>
</gene>
<reference evidence="2 3" key="1">
    <citation type="journal article" date="2019" name="Environ. Microbiol.">
        <title>Species interactions and distinct microbial communities in high Arctic permafrost affected cryosols are associated with the CH4 and CO2 gas fluxes.</title>
        <authorList>
            <person name="Altshuler I."/>
            <person name="Hamel J."/>
            <person name="Turney S."/>
            <person name="Magnuson E."/>
            <person name="Levesque R."/>
            <person name="Greer C."/>
            <person name="Whyte L.G."/>
        </authorList>
    </citation>
    <scope>NUCLEOTIDE SEQUENCE [LARGE SCALE GENOMIC DNA]</scope>
    <source>
        <strain evidence="2 3">E6.1</strain>
    </source>
</reference>
<name>A0A502FRS6_9SPHN</name>
<evidence type="ECO:0000313" key="2">
    <source>
        <dbReference type="EMBL" id="TPG51982.1"/>
    </source>
</evidence>
<dbReference type="InterPro" id="IPR000073">
    <property type="entry name" value="AB_hydrolase_1"/>
</dbReference>
<dbReference type="Gene3D" id="3.40.50.1820">
    <property type="entry name" value="alpha/beta hydrolase"/>
    <property type="match status" value="1"/>
</dbReference>
<organism evidence="2 3">
    <name type="scientific">Sphingomonas glacialis</name>
    <dbReference type="NCBI Taxonomy" id="658225"/>
    <lineage>
        <taxon>Bacteria</taxon>
        <taxon>Pseudomonadati</taxon>
        <taxon>Pseudomonadota</taxon>
        <taxon>Alphaproteobacteria</taxon>
        <taxon>Sphingomonadales</taxon>
        <taxon>Sphingomonadaceae</taxon>
        <taxon>Sphingomonas</taxon>
    </lineage>
</organism>
<keyword evidence="2" id="KW-0378">Hydrolase</keyword>
<evidence type="ECO:0000313" key="3">
    <source>
        <dbReference type="Proteomes" id="UP000319931"/>
    </source>
</evidence>
<dbReference type="AlphaFoldDB" id="A0A502FRS6"/>
<sequence length="307" mass="32973">MRSRLALITRSQKCAKTRKAVLARSSTLGQPTGMMLFRALGLVLWLAASLSSSVESTSAKPRDQVVRLSGNRAIAMRCDGRGKFTILLEPGDGGRRTHMAALFAALSTRYRVCEYDRRNVGNSSVASIPRRASDLMSDAFDALTAANEKGPFILFGSSMGGLLVRSYAASHRVAGYVTSNQPGTSAEWGRYVRRLETPAQRGEDDAWAFGGNNEHIDVNDVSRAIEVEGPPEIPHIIMISTERYQCPGAGACGPLYPAYVAASRAAADAGVRGSLRIIDGDHDLYVTNLDAVVAAIDEVANNSSSRH</sequence>
<dbReference type="Pfam" id="PF00561">
    <property type="entry name" value="Abhydrolase_1"/>
    <property type="match status" value="1"/>
</dbReference>
<dbReference type="GO" id="GO:0016787">
    <property type="term" value="F:hydrolase activity"/>
    <property type="evidence" value="ECO:0007669"/>
    <property type="project" value="UniProtKB-KW"/>
</dbReference>
<protein>
    <submittedName>
        <fullName evidence="2">Alpha/beta hydrolase</fullName>
    </submittedName>
</protein>
<dbReference type="EMBL" id="RCZC01000004">
    <property type="protein sequence ID" value="TPG51982.1"/>
    <property type="molecule type" value="Genomic_DNA"/>
</dbReference>
<dbReference type="Proteomes" id="UP000319931">
    <property type="component" value="Unassembled WGS sequence"/>
</dbReference>